<gene>
    <name evidence="1" type="ORF">KGF57_000189</name>
</gene>
<evidence type="ECO:0000313" key="2">
    <source>
        <dbReference type="Proteomes" id="UP001204833"/>
    </source>
</evidence>
<dbReference type="Proteomes" id="UP001204833">
    <property type="component" value="Unassembled WGS sequence"/>
</dbReference>
<name>A0AAD5BJJ3_9ASCO</name>
<dbReference type="RefSeq" id="XP_051611374.1">
    <property type="nucleotide sequence ID" value="XM_051751143.1"/>
</dbReference>
<keyword evidence="2" id="KW-1185">Reference proteome</keyword>
<reference evidence="1 2" key="1">
    <citation type="journal article" date="2022" name="DNA Res.">
        <title>Genome analysis of five recently described species of the CUG-Ser clade uncovers Candida theae as a new hybrid lineage with pathogenic potential in the Candida parapsilosis species complex.</title>
        <authorList>
            <person name="Mixao V."/>
            <person name="Del Olmo V."/>
            <person name="Hegedusova E."/>
            <person name="Saus E."/>
            <person name="Pryszcz L."/>
            <person name="Cillingova A."/>
            <person name="Nosek J."/>
            <person name="Gabaldon T."/>
        </authorList>
    </citation>
    <scope>NUCLEOTIDE SEQUENCE [LARGE SCALE GENOMIC DNA]</scope>
    <source>
        <strain evidence="1 2">CBS 12239</strain>
    </source>
</reference>
<proteinExistence type="predicted"/>
<comment type="caution">
    <text evidence="1">The sequence shown here is derived from an EMBL/GenBank/DDBJ whole genome shotgun (WGS) entry which is preliminary data.</text>
</comment>
<dbReference type="AlphaFoldDB" id="A0AAD5BJJ3"/>
<accession>A0AAD5BJJ3</accession>
<dbReference type="GeneID" id="76148249"/>
<protein>
    <submittedName>
        <fullName evidence="1">Uncharacterized protein</fullName>
    </submittedName>
</protein>
<evidence type="ECO:0000313" key="1">
    <source>
        <dbReference type="EMBL" id="KAI5968495.1"/>
    </source>
</evidence>
<sequence>MRGHMNHWLSVFEHYMHVKMQAQVRIVFETGDTGADSASNDSNNMSKLKCDTFNHFCDDEFGLLPVWFVASLVCCQSGSA</sequence>
<organism evidence="1 2">
    <name type="scientific">Candida theae</name>
    <dbReference type="NCBI Taxonomy" id="1198502"/>
    <lineage>
        <taxon>Eukaryota</taxon>
        <taxon>Fungi</taxon>
        <taxon>Dikarya</taxon>
        <taxon>Ascomycota</taxon>
        <taxon>Saccharomycotina</taxon>
        <taxon>Pichiomycetes</taxon>
        <taxon>Debaryomycetaceae</taxon>
        <taxon>Candida/Lodderomyces clade</taxon>
        <taxon>Candida</taxon>
    </lineage>
</organism>
<dbReference type="EMBL" id="JAIHNG010000013">
    <property type="protein sequence ID" value="KAI5968495.1"/>
    <property type="molecule type" value="Genomic_DNA"/>
</dbReference>